<dbReference type="HOGENOM" id="CLU_089574_1_6_2"/>
<dbReference type="KEGG" id="mew:MSWAN_0896"/>
<name>F6D255_METPW</name>
<reference evidence="2 3" key="1">
    <citation type="journal article" date="2014" name="Int. J. Syst. Evol. Microbiol.">
        <title>Methanobacterium paludis sp. nov. and a novel strain of Methanobacterium lacus isolated from northern peatlands.</title>
        <authorList>
            <person name="Cadillo-Quiroz H."/>
            <person name="Brauer S.L."/>
            <person name="Goodson N."/>
            <person name="Yavitt J.B."/>
            <person name="Zinder S.H."/>
        </authorList>
    </citation>
    <scope>NUCLEOTIDE SEQUENCE [LARGE SCALE GENOMIC DNA]</scope>
    <source>
        <strain evidence="3">DSM 25820 / JCM 18151 / SWAN1</strain>
    </source>
</reference>
<dbReference type="STRING" id="868131.MSWAN_0896"/>
<dbReference type="EMBL" id="CP002772">
    <property type="protein sequence ID" value="AEG17921.1"/>
    <property type="molecule type" value="Genomic_DNA"/>
</dbReference>
<feature type="domain" description="Rhodanese" evidence="1">
    <location>
        <begin position="33"/>
        <end position="123"/>
    </location>
</feature>
<dbReference type="PANTHER" id="PTHR43031">
    <property type="entry name" value="FAD-DEPENDENT OXIDOREDUCTASE"/>
    <property type="match status" value="1"/>
</dbReference>
<organism evidence="2 3">
    <name type="scientific">Methanobacterium paludis (strain DSM 25820 / JCM 18151 / SWAN1)</name>
    <dbReference type="NCBI Taxonomy" id="868131"/>
    <lineage>
        <taxon>Archaea</taxon>
        <taxon>Methanobacteriati</taxon>
        <taxon>Methanobacteriota</taxon>
        <taxon>Methanomada group</taxon>
        <taxon>Methanobacteria</taxon>
        <taxon>Methanobacteriales</taxon>
        <taxon>Methanobacteriaceae</taxon>
        <taxon>Methanobacterium</taxon>
    </lineage>
</organism>
<accession>F6D255</accession>
<evidence type="ECO:0000313" key="3">
    <source>
        <dbReference type="Proteomes" id="UP000009231"/>
    </source>
</evidence>
<keyword evidence="3" id="KW-1185">Reference proteome</keyword>
<dbReference type="PANTHER" id="PTHR43031:SF1">
    <property type="entry name" value="PYRIDINE NUCLEOTIDE-DISULPHIDE OXIDOREDUCTASE"/>
    <property type="match status" value="1"/>
</dbReference>
<evidence type="ECO:0000313" key="2">
    <source>
        <dbReference type="EMBL" id="AEG17921.1"/>
    </source>
</evidence>
<dbReference type="RefSeq" id="WP_013825423.1">
    <property type="nucleotide sequence ID" value="NC_015574.1"/>
</dbReference>
<dbReference type="InterPro" id="IPR050229">
    <property type="entry name" value="GlpE_sulfurtransferase"/>
</dbReference>
<dbReference type="Gene3D" id="3.40.250.10">
    <property type="entry name" value="Rhodanese-like domain"/>
    <property type="match status" value="1"/>
</dbReference>
<dbReference type="SUPFAM" id="SSF52821">
    <property type="entry name" value="Rhodanese/Cell cycle control phosphatase"/>
    <property type="match status" value="1"/>
</dbReference>
<protein>
    <submittedName>
        <fullName evidence="2">Rhodanese-like protein</fullName>
    </submittedName>
</protein>
<dbReference type="Pfam" id="PF00581">
    <property type="entry name" value="Rhodanese"/>
    <property type="match status" value="1"/>
</dbReference>
<dbReference type="Proteomes" id="UP000009231">
    <property type="component" value="Chromosome"/>
</dbReference>
<dbReference type="OrthoDB" id="135517at2157"/>
<proteinExistence type="predicted"/>
<dbReference type="AlphaFoldDB" id="F6D255"/>
<gene>
    <name evidence="2" type="ordered locus">MSWAN_0896</name>
</gene>
<sequence>MFKIFKFGKKTQKEDLKNITPEKAFSLVNENKNNSNLVILDVRTPIEYGDGHLEGSKNIDYKSNNFKKVIEEMDKTKTYILYCRSGVRSAKSYDIMKKLNFTDVYNVEGGIKGWMKKGLPIVK</sequence>
<dbReference type="eggNOG" id="arCOG02021">
    <property type="taxonomic scope" value="Archaea"/>
</dbReference>
<dbReference type="CDD" id="cd00158">
    <property type="entry name" value="RHOD"/>
    <property type="match status" value="1"/>
</dbReference>
<evidence type="ECO:0000259" key="1">
    <source>
        <dbReference type="PROSITE" id="PS50206"/>
    </source>
</evidence>
<dbReference type="PROSITE" id="PS50206">
    <property type="entry name" value="RHODANESE_3"/>
    <property type="match status" value="1"/>
</dbReference>
<dbReference type="InterPro" id="IPR001763">
    <property type="entry name" value="Rhodanese-like_dom"/>
</dbReference>
<dbReference type="GeneID" id="10668398"/>
<dbReference type="InterPro" id="IPR036873">
    <property type="entry name" value="Rhodanese-like_dom_sf"/>
</dbReference>
<dbReference type="SMART" id="SM00450">
    <property type="entry name" value="RHOD"/>
    <property type="match status" value="1"/>
</dbReference>